<dbReference type="PANTHER" id="PTHR45080">
    <property type="entry name" value="CONTACTIN 5"/>
    <property type="match status" value="1"/>
</dbReference>
<evidence type="ECO:0000313" key="4">
    <source>
        <dbReference type="Proteomes" id="UP000094527"/>
    </source>
</evidence>
<dbReference type="InterPro" id="IPR003599">
    <property type="entry name" value="Ig_sub"/>
</dbReference>
<dbReference type="InterPro" id="IPR013783">
    <property type="entry name" value="Ig-like_fold"/>
</dbReference>
<sequence length="111" mass="12548">MRQYRSPRITEHPKDVLVKKNEPTTLNCKAEGKPEPIIEWYKDGELLNNSPANDGRRIFLPGGDLFFLSVSDGKKESDSGTYWCIARNQVGNVRSRNASLVVGGKVYDFFL</sequence>
<dbReference type="GO" id="GO:0005886">
    <property type="term" value="C:plasma membrane"/>
    <property type="evidence" value="ECO:0007669"/>
    <property type="project" value="TreeGrafter"/>
</dbReference>
<accession>A0A1D2NM55</accession>
<dbReference type="SMART" id="SM00408">
    <property type="entry name" value="IGc2"/>
    <property type="match status" value="1"/>
</dbReference>
<dbReference type="Proteomes" id="UP000094527">
    <property type="component" value="Unassembled WGS sequence"/>
</dbReference>
<name>A0A1D2NM55_ORCCI</name>
<dbReference type="InterPro" id="IPR003598">
    <property type="entry name" value="Ig_sub2"/>
</dbReference>
<protein>
    <submittedName>
        <fullName evidence="3">Roundabout 2</fullName>
    </submittedName>
</protein>
<dbReference type="Gene3D" id="2.60.40.10">
    <property type="entry name" value="Immunoglobulins"/>
    <property type="match status" value="1"/>
</dbReference>
<dbReference type="EMBL" id="LJIJ01000007">
    <property type="protein sequence ID" value="ODN06344.1"/>
    <property type="molecule type" value="Genomic_DNA"/>
</dbReference>
<evidence type="ECO:0000256" key="1">
    <source>
        <dbReference type="ARBA" id="ARBA00023319"/>
    </source>
</evidence>
<dbReference type="OMA" id="TDNKSHR"/>
<keyword evidence="1" id="KW-0393">Immunoglobulin domain</keyword>
<dbReference type="GO" id="GO:0007156">
    <property type="term" value="P:homophilic cell adhesion via plasma membrane adhesion molecules"/>
    <property type="evidence" value="ECO:0007669"/>
    <property type="project" value="TreeGrafter"/>
</dbReference>
<evidence type="ECO:0000259" key="2">
    <source>
        <dbReference type="PROSITE" id="PS50835"/>
    </source>
</evidence>
<dbReference type="PANTHER" id="PTHR45080:SF34">
    <property type="entry name" value="MYOSIN LIGHT CHAIN KINASE, SMOOTH MUSCLE-LIKE"/>
    <property type="match status" value="1"/>
</dbReference>
<evidence type="ECO:0000313" key="3">
    <source>
        <dbReference type="EMBL" id="ODN06344.1"/>
    </source>
</evidence>
<dbReference type="GO" id="GO:0050808">
    <property type="term" value="P:synapse organization"/>
    <property type="evidence" value="ECO:0007669"/>
    <property type="project" value="TreeGrafter"/>
</dbReference>
<dbReference type="Pfam" id="PF13927">
    <property type="entry name" value="Ig_3"/>
    <property type="match status" value="1"/>
</dbReference>
<dbReference type="GO" id="GO:0030424">
    <property type="term" value="C:axon"/>
    <property type="evidence" value="ECO:0007669"/>
    <property type="project" value="TreeGrafter"/>
</dbReference>
<comment type="caution">
    <text evidence="3">The sequence shown here is derived from an EMBL/GenBank/DDBJ whole genome shotgun (WGS) entry which is preliminary data.</text>
</comment>
<dbReference type="InterPro" id="IPR007110">
    <property type="entry name" value="Ig-like_dom"/>
</dbReference>
<dbReference type="AlphaFoldDB" id="A0A1D2NM55"/>
<dbReference type="InterPro" id="IPR036179">
    <property type="entry name" value="Ig-like_dom_sf"/>
</dbReference>
<dbReference type="GO" id="GO:0008046">
    <property type="term" value="F:axon guidance receptor activity"/>
    <property type="evidence" value="ECO:0007669"/>
    <property type="project" value="TreeGrafter"/>
</dbReference>
<dbReference type="InterPro" id="IPR050958">
    <property type="entry name" value="Cell_Adh-Cytoskel_Orgn"/>
</dbReference>
<dbReference type="PROSITE" id="PS50835">
    <property type="entry name" value="IG_LIKE"/>
    <property type="match status" value="1"/>
</dbReference>
<reference evidence="3 4" key="1">
    <citation type="journal article" date="2016" name="Genome Biol. Evol.">
        <title>Gene Family Evolution Reflects Adaptation to Soil Environmental Stressors in the Genome of the Collembolan Orchesella cincta.</title>
        <authorList>
            <person name="Faddeeva-Vakhrusheva A."/>
            <person name="Derks M.F."/>
            <person name="Anvar S.Y."/>
            <person name="Agamennone V."/>
            <person name="Suring W."/>
            <person name="Smit S."/>
            <person name="van Straalen N.M."/>
            <person name="Roelofs D."/>
        </authorList>
    </citation>
    <scope>NUCLEOTIDE SEQUENCE [LARGE SCALE GENOMIC DNA]</scope>
    <source>
        <tissue evidence="3">Mixed pool</tissue>
    </source>
</reference>
<dbReference type="OrthoDB" id="428111at2759"/>
<dbReference type="SUPFAM" id="SSF48726">
    <property type="entry name" value="Immunoglobulin"/>
    <property type="match status" value="1"/>
</dbReference>
<dbReference type="SMART" id="SM00409">
    <property type="entry name" value="IG"/>
    <property type="match status" value="1"/>
</dbReference>
<gene>
    <name evidence="3" type="ORF">Ocin01_00318</name>
</gene>
<organism evidence="3 4">
    <name type="scientific">Orchesella cincta</name>
    <name type="common">Springtail</name>
    <name type="synonym">Podura cincta</name>
    <dbReference type="NCBI Taxonomy" id="48709"/>
    <lineage>
        <taxon>Eukaryota</taxon>
        <taxon>Metazoa</taxon>
        <taxon>Ecdysozoa</taxon>
        <taxon>Arthropoda</taxon>
        <taxon>Hexapoda</taxon>
        <taxon>Collembola</taxon>
        <taxon>Entomobryomorpha</taxon>
        <taxon>Entomobryoidea</taxon>
        <taxon>Orchesellidae</taxon>
        <taxon>Orchesellinae</taxon>
        <taxon>Orchesella</taxon>
    </lineage>
</organism>
<dbReference type="FunFam" id="2.60.40.10:FF:000026">
    <property type="entry name" value="roundabout homolog 2 isoform X1"/>
    <property type="match status" value="1"/>
</dbReference>
<dbReference type="GO" id="GO:0043025">
    <property type="term" value="C:neuronal cell body"/>
    <property type="evidence" value="ECO:0007669"/>
    <property type="project" value="TreeGrafter"/>
</dbReference>
<feature type="domain" description="Ig-like" evidence="2">
    <location>
        <begin position="7"/>
        <end position="101"/>
    </location>
</feature>
<proteinExistence type="predicted"/>
<dbReference type="STRING" id="48709.A0A1D2NM55"/>
<keyword evidence="4" id="KW-1185">Reference proteome</keyword>